<organism evidence="1 2">
    <name type="scientific">Streptomyces chartreusis</name>
    <dbReference type="NCBI Taxonomy" id="1969"/>
    <lineage>
        <taxon>Bacteria</taxon>
        <taxon>Bacillati</taxon>
        <taxon>Actinomycetota</taxon>
        <taxon>Actinomycetes</taxon>
        <taxon>Kitasatosporales</taxon>
        <taxon>Streptomycetaceae</taxon>
        <taxon>Streptomyces</taxon>
    </lineage>
</organism>
<accession>A0A7H8TK63</accession>
<keyword evidence="2" id="KW-1185">Reference proteome</keyword>
<protein>
    <submittedName>
        <fullName evidence="1">ImmA/IrrE family metallo-endopeptidase</fullName>
    </submittedName>
</protein>
<reference evidence="1 2" key="1">
    <citation type="submission" date="2020-06" db="EMBL/GenBank/DDBJ databases">
        <title>Genome mining for natural products.</title>
        <authorList>
            <person name="Zhang B."/>
            <person name="Shi J."/>
            <person name="Ge H."/>
        </authorList>
    </citation>
    <scope>NUCLEOTIDE SEQUENCE [LARGE SCALE GENOMIC DNA]</scope>
    <source>
        <strain evidence="1 2">NA02069</strain>
    </source>
</reference>
<evidence type="ECO:0000313" key="2">
    <source>
        <dbReference type="Proteomes" id="UP000509418"/>
    </source>
</evidence>
<gene>
    <name evidence="1" type="ORF">HUT05_45080</name>
</gene>
<dbReference type="RefSeq" id="WP_176578520.1">
    <property type="nucleotide sequence ID" value="NZ_CBDRGH010000022.1"/>
</dbReference>
<dbReference type="EMBL" id="CP056041">
    <property type="protein sequence ID" value="QKZ23906.1"/>
    <property type="molecule type" value="Genomic_DNA"/>
</dbReference>
<proteinExistence type="predicted"/>
<dbReference type="Gene3D" id="1.10.10.2910">
    <property type="match status" value="1"/>
</dbReference>
<sequence length="180" mass="20131">MREQLAIHREMRRMARTIRRDIGLSGVRSIDGLVELVAVRRGRAITVLFLPLPEGVSAFCFSTPARDYIVVDAAANELTRIHAIAHELGHFLLDNVEQYASVPDHVDDDHIFRGLALQIVPALKPDGVVKLFKRWQYGSAGERRVEFFATMMLQRYIALGRGKGQDGLAATFVHRRGAGV</sequence>
<evidence type="ECO:0000313" key="1">
    <source>
        <dbReference type="EMBL" id="QKZ23906.1"/>
    </source>
</evidence>
<dbReference type="Proteomes" id="UP000509418">
    <property type="component" value="Chromosome"/>
</dbReference>
<dbReference type="AlphaFoldDB" id="A0A7H8TK63"/>
<name>A0A7H8TK63_STRCX</name>